<reference evidence="4 5" key="1">
    <citation type="submission" date="2017-07" db="EMBL/GenBank/DDBJ databases">
        <title>First draft Genome Sequence of Nocardia cerradoensis isolated from human infection.</title>
        <authorList>
            <person name="Carrasco G."/>
        </authorList>
    </citation>
    <scope>NUCLEOTIDE SEQUENCE [LARGE SCALE GENOMIC DNA]</scope>
    <source>
        <strain evidence="4 5">CNM20130759</strain>
    </source>
</reference>
<evidence type="ECO:0008006" key="6">
    <source>
        <dbReference type="Google" id="ProtNLM"/>
    </source>
</evidence>
<name>A0A231H994_9NOCA</name>
<dbReference type="PROSITE" id="PS51257">
    <property type="entry name" value="PROKAR_LIPOPROTEIN"/>
    <property type="match status" value="1"/>
</dbReference>
<dbReference type="EMBL" id="NGAF01000004">
    <property type="protein sequence ID" value="OXR45428.1"/>
    <property type="molecule type" value="Genomic_DNA"/>
</dbReference>
<dbReference type="AlphaFoldDB" id="A0A231H994"/>
<sequence length="415" mass="44560">MTIRFVRAAAAAACLGGLLAATGCGATVGGWAGPSEIDVRKLDVGNYDVRPLDIHVDYRPGFVNAPEAAGMRLAEYVVTADQVDPALTKREKAGSFSAGVLPDALGKEDEMEAVAKRDHMVYGFSTAAGDKDAGWGFSGWPKPEKPYSTVLALSVMQFNDAASATRAATDFYNTDFNAYKDQNQSVPLAKYPDAHAHWLPGTPSIRSFLAHGPYVVSVLALTPTPNLNSLTSLTEKTLDTEFPLLDRLQPISDEDTVKLPWDPNYLLSRALNTGQSGRPQYGDDNGVFGPHGIVHYMPDRKAAAQSVAALKAAEFAKTSDALVLRSEDATSAKKAVTDRVTFQGGGPAVDAVPQITDSACVENSTKNTDFSGPKRYTCIVAYRNYVGYVTSNQLVDVHQRAAAQYALFANSQWQP</sequence>
<evidence type="ECO:0000259" key="3">
    <source>
        <dbReference type="Pfam" id="PF24092"/>
    </source>
</evidence>
<feature type="signal peptide" evidence="1">
    <location>
        <begin position="1"/>
        <end position="26"/>
    </location>
</feature>
<feature type="domain" description="DUF7373" evidence="3">
    <location>
        <begin position="266"/>
        <end position="411"/>
    </location>
</feature>
<gene>
    <name evidence="4" type="ORF">B7C42_02553</name>
</gene>
<organism evidence="4 5">
    <name type="scientific">Nocardia cerradoensis</name>
    <dbReference type="NCBI Taxonomy" id="85688"/>
    <lineage>
        <taxon>Bacteria</taxon>
        <taxon>Bacillati</taxon>
        <taxon>Actinomycetota</taxon>
        <taxon>Actinomycetes</taxon>
        <taxon>Mycobacteriales</taxon>
        <taxon>Nocardiaceae</taxon>
        <taxon>Nocardia</taxon>
    </lineage>
</organism>
<evidence type="ECO:0000256" key="1">
    <source>
        <dbReference type="SAM" id="SignalP"/>
    </source>
</evidence>
<dbReference type="InterPro" id="IPR055797">
    <property type="entry name" value="DUF7373"/>
</dbReference>
<dbReference type="Pfam" id="PF24092">
    <property type="entry name" value="DUF7373_C"/>
    <property type="match status" value="1"/>
</dbReference>
<feature type="chain" id="PRO_5012963450" description="Lipoprotein" evidence="1">
    <location>
        <begin position="27"/>
        <end position="415"/>
    </location>
</feature>
<evidence type="ECO:0000313" key="5">
    <source>
        <dbReference type="Proteomes" id="UP000215506"/>
    </source>
</evidence>
<dbReference type="Pfam" id="PF24088">
    <property type="entry name" value="DUF7373"/>
    <property type="match status" value="1"/>
</dbReference>
<accession>A0A231H994</accession>
<evidence type="ECO:0000259" key="2">
    <source>
        <dbReference type="Pfam" id="PF24088"/>
    </source>
</evidence>
<keyword evidence="1" id="KW-0732">Signal</keyword>
<comment type="caution">
    <text evidence="4">The sequence shown here is derived from an EMBL/GenBank/DDBJ whole genome shotgun (WGS) entry which is preliminary data.</text>
</comment>
<dbReference type="InterPro" id="IPR056463">
    <property type="entry name" value="DUF7373_C"/>
</dbReference>
<protein>
    <recommendedName>
        <fullName evidence="6">Lipoprotein</fullName>
    </recommendedName>
</protein>
<dbReference type="RefSeq" id="WP_094025379.1">
    <property type="nucleotide sequence ID" value="NZ_NGAF01000004.1"/>
</dbReference>
<keyword evidence="5" id="KW-1185">Reference proteome</keyword>
<feature type="domain" description="DUF7373" evidence="2">
    <location>
        <begin position="63"/>
        <end position="261"/>
    </location>
</feature>
<dbReference type="Proteomes" id="UP000215506">
    <property type="component" value="Unassembled WGS sequence"/>
</dbReference>
<evidence type="ECO:0000313" key="4">
    <source>
        <dbReference type="EMBL" id="OXR45428.1"/>
    </source>
</evidence>
<proteinExistence type="predicted"/>